<reference evidence="2 3" key="1">
    <citation type="journal article" date="2013" name="Genome Announc.">
        <title>Complete Genome Sequence of Glaciecola psychrophila Strain 170T.</title>
        <authorList>
            <person name="Yin J."/>
            <person name="Chen J."/>
            <person name="Liu G."/>
            <person name="Yu Y."/>
            <person name="Song L."/>
            <person name="Wang X."/>
            <person name="Qu X."/>
        </authorList>
    </citation>
    <scope>NUCLEOTIDE SEQUENCE [LARGE SCALE GENOMIC DNA]</scope>
    <source>
        <strain evidence="2 3">170</strain>
    </source>
</reference>
<dbReference type="InterPro" id="IPR042099">
    <property type="entry name" value="ANL_N_sf"/>
</dbReference>
<evidence type="ECO:0000313" key="2">
    <source>
        <dbReference type="EMBL" id="AGH45534.1"/>
    </source>
</evidence>
<keyword evidence="2" id="KW-0436">Ligase</keyword>
<dbReference type="STRING" id="1129794.C427_3425"/>
<dbReference type="InterPro" id="IPR032387">
    <property type="entry name" value="ACAS_N"/>
</dbReference>
<proteinExistence type="predicted"/>
<accession>M4RTI9</accession>
<name>M4RTI9_9ALTE</name>
<keyword evidence="3" id="KW-1185">Reference proteome</keyword>
<dbReference type="GO" id="GO:0016874">
    <property type="term" value="F:ligase activity"/>
    <property type="evidence" value="ECO:0007669"/>
    <property type="project" value="UniProtKB-KW"/>
</dbReference>
<evidence type="ECO:0000313" key="3">
    <source>
        <dbReference type="Proteomes" id="UP000011864"/>
    </source>
</evidence>
<dbReference type="Pfam" id="PF16177">
    <property type="entry name" value="ACAS_N"/>
    <property type="match status" value="1"/>
</dbReference>
<feature type="domain" description="Acetyl-coenzyme A synthetase N-terminal" evidence="1">
    <location>
        <begin position="23"/>
        <end position="53"/>
    </location>
</feature>
<dbReference type="Proteomes" id="UP000011864">
    <property type="component" value="Chromosome"/>
</dbReference>
<dbReference type="KEGG" id="gps:C427_3425"/>
<dbReference type="PATRIC" id="fig|1129794.4.peg.3403"/>
<sequence length="59" mass="7154">MTDTIYPVSEQAKKHTHLNKVQYLEMYQQSVAFPDSFWAEQAKVLDWYKFPKKLKYIIQ</sequence>
<dbReference type="EMBL" id="CP003837">
    <property type="protein sequence ID" value="AGH45534.1"/>
    <property type="molecule type" value="Genomic_DNA"/>
</dbReference>
<organism evidence="2 3">
    <name type="scientific">Paraglaciecola psychrophila 170</name>
    <dbReference type="NCBI Taxonomy" id="1129794"/>
    <lineage>
        <taxon>Bacteria</taxon>
        <taxon>Pseudomonadati</taxon>
        <taxon>Pseudomonadota</taxon>
        <taxon>Gammaproteobacteria</taxon>
        <taxon>Alteromonadales</taxon>
        <taxon>Alteromonadaceae</taxon>
        <taxon>Paraglaciecola</taxon>
    </lineage>
</organism>
<dbReference type="HOGENOM" id="CLU_2956457_0_0_6"/>
<gene>
    <name evidence="2" type="ORF">C427_3425</name>
</gene>
<dbReference type="Gene3D" id="3.40.50.12780">
    <property type="entry name" value="N-terminal domain of ligase-like"/>
    <property type="match status" value="1"/>
</dbReference>
<dbReference type="eggNOG" id="COG0365">
    <property type="taxonomic scope" value="Bacteria"/>
</dbReference>
<evidence type="ECO:0000259" key="1">
    <source>
        <dbReference type="Pfam" id="PF16177"/>
    </source>
</evidence>
<protein>
    <submittedName>
        <fullName evidence="2">Acetate--CoA ligase</fullName>
    </submittedName>
</protein>
<dbReference type="AlphaFoldDB" id="M4RTI9"/>